<comment type="caution">
    <text evidence="3">The sequence shown here is derived from an EMBL/GenBank/DDBJ whole genome shotgun (WGS) entry which is preliminary data.</text>
</comment>
<sequence length="140" mass="16121">MNDESPGFVWPIRVYYEDTDAGGVVYYANYLKFMERARSEWLRSLGFEQDLLLQQDGIIFAVRQVELGYHAPARFNDNLEVIARLSQKGRASLTFFQEVVRPSDSQLLCRGTIKIACVNMETMRPTPIPKKLLMEIPDVD</sequence>
<dbReference type="InterPro" id="IPR029069">
    <property type="entry name" value="HotDog_dom_sf"/>
</dbReference>
<dbReference type="EC" id="3.1.2.-" evidence="3"/>
<dbReference type="OrthoDB" id="9808429at2"/>
<evidence type="ECO:0000313" key="4">
    <source>
        <dbReference type="Proteomes" id="UP000094769"/>
    </source>
</evidence>
<dbReference type="PANTHER" id="PTHR31793:SF37">
    <property type="entry name" value="ACYL-COA THIOESTER HYDROLASE YBGC"/>
    <property type="match status" value="1"/>
</dbReference>
<dbReference type="EMBL" id="MARB01000017">
    <property type="protein sequence ID" value="ODJ86818.1"/>
    <property type="molecule type" value="Genomic_DNA"/>
</dbReference>
<dbReference type="NCBIfam" id="TIGR00051">
    <property type="entry name" value="YbgC/FadM family acyl-CoA thioesterase"/>
    <property type="match status" value="1"/>
</dbReference>
<dbReference type="GO" id="GO:0047617">
    <property type="term" value="F:fatty acyl-CoA hydrolase activity"/>
    <property type="evidence" value="ECO:0007669"/>
    <property type="project" value="TreeGrafter"/>
</dbReference>
<dbReference type="Gene3D" id="3.10.129.10">
    <property type="entry name" value="Hotdog Thioesterase"/>
    <property type="match status" value="1"/>
</dbReference>
<evidence type="ECO:0000256" key="2">
    <source>
        <dbReference type="ARBA" id="ARBA00022801"/>
    </source>
</evidence>
<dbReference type="PANTHER" id="PTHR31793">
    <property type="entry name" value="4-HYDROXYBENZOYL-COA THIOESTERASE FAMILY MEMBER"/>
    <property type="match status" value="1"/>
</dbReference>
<dbReference type="Pfam" id="PF13279">
    <property type="entry name" value="4HBT_2"/>
    <property type="match status" value="1"/>
</dbReference>
<reference evidence="3 4" key="1">
    <citation type="submission" date="2016-06" db="EMBL/GenBank/DDBJ databases">
        <title>Genome sequence of endosymbiont of Candidatus Endolucinida thiodiazotropha.</title>
        <authorList>
            <person name="Poehlein A."/>
            <person name="Koenig S."/>
            <person name="Heiden S.E."/>
            <person name="Thuermer A."/>
            <person name="Voget S."/>
            <person name="Daniel R."/>
            <person name="Markert S."/>
            <person name="Gros O."/>
            <person name="Schweder T."/>
        </authorList>
    </citation>
    <scope>NUCLEOTIDE SEQUENCE [LARGE SCALE GENOMIC DNA]</scope>
    <source>
        <strain evidence="3 4">COS</strain>
    </source>
</reference>
<dbReference type="SUPFAM" id="SSF54637">
    <property type="entry name" value="Thioesterase/thiol ester dehydrase-isomerase"/>
    <property type="match status" value="1"/>
</dbReference>
<evidence type="ECO:0000313" key="3">
    <source>
        <dbReference type="EMBL" id="ODJ86818.1"/>
    </source>
</evidence>
<dbReference type="FunFam" id="3.10.129.10:FF:000004">
    <property type="entry name" value="Tol-pal system-associated acyl-CoA thioesterase"/>
    <property type="match status" value="1"/>
</dbReference>
<dbReference type="InterPro" id="IPR006684">
    <property type="entry name" value="YbgC/YbaW"/>
</dbReference>
<organism evidence="3 4">
    <name type="scientific">Candidatus Thiodiazotropha endolucinida</name>
    <dbReference type="NCBI Taxonomy" id="1655433"/>
    <lineage>
        <taxon>Bacteria</taxon>
        <taxon>Pseudomonadati</taxon>
        <taxon>Pseudomonadota</taxon>
        <taxon>Gammaproteobacteria</taxon>
        <taxon>Chromatiales</taxon>
        <taxon>Sedimenticolaceae</taxon>
        <taxon>Candidatus Thiodiazotropha</taxon>
    </lineage>
</organism>
<dbReference type="AlphaFoldDB" id="A0A7Z1AEV9"/>
<dbReference type="CDD" id="cd00586">
    <property type="entry name" value="4HBT"/>
    <property type="match status" value="1"/>
</dbReference>
<name>A0A7Z1AEV9_9GAMM</name>
<gene>
    <name evidence="3" type="primary">ybgC</name>
    <name evidence="3" type="ORF">CODIS_29610</name>
</gene>
<dbReference type="NCBIfam" id="TIGR02799">
    <property type="entry name" value="thio_ybgC"/>
    <property type="match status" value="1"/>
</dbReference>
<comment type="similarity">
    <text evidence="1">Belongs to the 4-hydroxybenzoyl-CoA thioesterase family.</text>
</comment>
<proteinExistence type="inferred from homology"/>
<accession>A0A7Z1AEV9</accession>
<dbReference type="RefSeq" id="WP_069126512.1">
    <property type="nucleotide sequence ID" value="NZ_MARB01000017.1"/>
</dbReference>
<dbReference type="PIRSF" id="PIRSF003230">
    <property type="entry name" value="YbgC"/>
    <property type="match status" value="1"/>
</dbReference>
<keyword evidence="4" id="KW-1185">Reference proteome</keyword>
<evidence type="ECO:0000256" key="1">
    <source>
        <dbReference type="ARBA" id="ARBA00005953"/>
    </source>
</evidence>
<dbReference type="InterPro" id="IPR050563">
    <property type="entry name" value="4-hydroxybenzoyl-CoA_TE"/>
</dbReference>
<keyword evidence="2 3" id="KW-0378">Hydrolase</keyword>
<protein>
    <submittedName>
        <fullName evidence="3">Acyl-CoA thioester hydrolase YbgC</fullName>
        <ecNumber evidence="3">3.1.2.-</ecNumber>
    </submittedName>
</protein>
<dbReference type="Proteomes" id="UP000094769">
    <property type="component" value="Unassembled WGS sequence"/>
</dbReference>
<dbReference type="InterPro" id="IPR014166">
    <property type="entry name" value="Tol-Pal_acyl-CoA_thioesterase"/>
</dbReference>